<evidence type="ECO:0000256" key="11">
    <source>
        <dbReference type="ARBA" id="ARBA00022837"/>
    </source>
</evidence>
<evidence type="ECO:0000256" key="8">
    <source>
        <dbReference type="ARBA" id="ARBA00022729"/>
    </source>
</evidence>
<dbReference type="InterPro" id="IPR000209">
    <property type="entry name" value="Peptidase_S8/S53_dom"/>
</dbReference>
<dbReference type="Gene3D" id="3.40.50.200">
    <property type="entry name" value="Peptidase S8/S53 domain"/>
    <property type="match status" value="1"/>
</dbReference>
<comment type="cofactor">
    <cofactor evidence="15">
        <name>Ca(2+)</name>
        <dbReference type="ChEBI" id="CHEBI:29108"/>
    </cofactor>
    <text evidence="15">Binds 1 Ca(2+) ion per subunit.</text>
</comment>
<dbReference type="InterPro" id="IPR030400">
    <property type="entry name" value="Sedolisin_dom"/>
</dbReference>
<evidence type="ECO:0000256" key="9">
    <source>
        <dbReference type="ARBA" id="ARBA00022801"/>
    </source>
</evidence>
<feature type="compositionally biased region" description="Basic and acidic residues" evidence="16">
    <location>
        <begin position="371"/>
        <end position="382"/>
    </location>
</feature>
<keyword evidence="5" id="KW-0964">Secreted</keyword>
<feature type="binding site" evidence="15">
    <location>
        <position position="541"/>
    </location>
    <ligand>
        <name>Ca(2+)</name>
        <dbReference type="ChEBI" id="CHEBI:29108"/>
    </ligand>
</feature>
<evidence type="ECO:0000256" key="17">
    <source>
        <dbReference type="SAM" id="SignalP"/>
    </source>
</evidence>
<dbReference type="InterPro" id="IPR023828">
    <property type="entry name" value="Peptidase_S8_Ser-AS"/>
</dbReference>
<comment type="catalytic activity">
    <reaction evidence="1">
        <text>Release of an N-terminal tripeptide from a polypeptide.</text>
        <dbReference type="EC" id="3.4.14.10"/>
    </reaction>
</comment>
<feature type="binding site" evidence="15">
    <location>
        <position position="576"/>
    </location>
    <ligand>
        <name>Ca(2+)</name>
        <dbReference type="ChEBI" id="CHEBI:29108"/>
    </ligand>
</feature>
<feature type="binding site" evidence="15">
    <location>
        <position position="542"/>
    </location>
    <ligand>
        <name>Ca(2+)</name>
        <dbReference type="ChEBI" id="CHEBI:29108"/>
    </ligand>
</feature>
<evidence type="ECO:0000256" key="5">
    <source>
        <dbReference type="ARBA" id="ARBA00022525"/>
    </source>
</evidence>
<feature type="active site" description="Charge relay system" evidence="15">
    <location>
        <position position="498"/>
    </location>
</feature>
<dbReference type="OrthoDB" id="409122at2759"/>
<keyword evidence="11 15" id="KW-0106">Calcium</keyword>
<keyword evidence="13" id="KW-0865">Zymogen</keyword>
<keyword evidence="8 17" id="KW-0732">Signal</keyword>
<comment type="function">
    <text evidence="2">Secreted tripeptidyl-peptidase which degrades proteins at acidic pHs and is involved in virulence.</text>
</comment>
<evidence type="ECO:0000256" key="14">
    <source>
        <dbReference type="ARBA" id="ARBA00023180"/>
    </source>
</evidence>
<feature type="region of interest" description="Disordered" evidence="16">
    <location>
        <begin position="361"/>
        <end position="398"/>
    </location>
</feature>
<evidence type="ECO:0000256" key="6">
    <source>
        <dbReference type="ARBA" id="ARBA00022670"/>
    </source>
</evidence>
<dbReference type="GO" id="GO:0008240">
    <property type="term" value="F:tripeptidyl-peptidase activity"/>
    <property type="evidence" value="ECO:0007669"/>
    <property type="project" value="UniProtKB-EC"/>
</dbReference>
<keyword evidence="12" id="KW-0843">Virulence</keyword>
<dbReference type="SUPFAM" id="SSF54897">
    <property type="entry name" value="Protease propeptides/inhibitors"/>
    <property type="match status" value="1"/>
</dbReference>
<dbReference type="PROSITE" id="PS00138">
    <property type="entry name" value="SUBTILASE_SER"/>
    <property type="match status" value="1"/>
</dbReference>
<dbReference type="InterPro" id="IPR015366">
    <property type="entry name" value="S53_propep"/>
</dbReference>
<accession>M7T7B5</accession>
<dbReference type="GO" id="GO:0006508">
    <property type="term" value="P:proteolysis"/>
    <property type="evidence" value="ECO:0007669"/>
    <property type="project" value="UniProtKB-KW"/>
</dbReference>
<dbReference type="GO" id="GO:0005576">
    <property type="term" value="C:extracellular region"/>
    <property type="evidence" value="ECO:0007669"/>
    <property type="project" value="UniProtKB-SubCell"/>
</dbReference>
<dbReference type="PANTHER" id="PTHR14218">
    <property type="entry name" value="PROTEASE S8 TRIPEPTIDYL PEPTIDASE I CLN2"/>
    <property type="match status" value="1"/>
</dbReference>
<evidence type="ECO:0000256" key="13">
    <source>
        <dbReference type="ARBA" id="ARBA00023145"/>
    </source>
</evidence>
<dbReference type="HOGENOM" id="CLU_013783_3_0_1"/>
<protein>
    <recommendedName>
        <fullName evidence="4">tripeptidyl-peptidase II</fullName>
        <ecNumber evidence="4">3.4.14.10</ecNumber>
    </recommendedName>
</protein>
<dbReference type="CDD" id="cd11377">
    <property type="entry name" value="Pro-peptidase_S53"/>
    <property type="match status" value="1"/>
</dbReference>
<evidence type="ECO:0000313" key="19">
    <source>
        <dbReference type="EMBL" id="EMR65696.1"/>
    </source>
</evidence>
<evidence type="ECO:0000256" key="15">
    <source>
        <dbReference type="PROSITE-ProRule" id="PRU01032"/>
    </source>
</evidence>
<keyword evidence="9 15" id="KW-0378">Hydrolase</keyword>
<proteinExistence type="predicted"/>
<dbReference type="EC" id="3.4.14.10" evidence="4"/>
<dbReference type="GO" id="GO:0046872">
    <property type="term" value="F:metal ion binding"/>
    <property type="evidence" value="ECO:0007669"/>
    <property type="project" value="UniProtKB-UniRule"/>
</dbReference>
<dbReference type="PANTHER" id="PTHR14218:SF15">
    <property type="entry name" value="TRIPEPTIDYL-PEPTIDASE 1"/>
    <property type="match status" value="1"/>
</dbReference>
<feature type="active site" description="Charge relay system" evidence="15">
    <location>
        <position position="296"/>
    </location>
</feature>
<keyword evidence="20" id="KW-1185">Reference proteome</keyword>
<dbReference type="Proteomes" id="UP000012174">
    <property type="component" value="Unassembled WGS sequence"/>
</dbReference>
<dbReference type="GO" id="GO:0004252">
    <property type="term" value="F:serine-type endopeptidase activity"/>
    <property type="evidence" value="ECO:0007669"/>
    <property type="project" value="UniProtKB-UniRule"/>
</dbReference>
<evidence type="ECO:0000256" key="10">
    <source>
        <dbReference type="ARBA" id="ARBA00022825"/>
    </source>
</evidence>
<feature type="chain" id="PRO_5004085485" description="tripeptidyl-peptidase II" evidence="17">
    <location>
        <begin position="20"/>
        <end position="608"/>
    </location>
</feature>
<feature type="binding site" evidence="15">
    <location>
        <position position="574"/>
    </location>
    <ligand>
        <name>Ca(2+)</name>
        <dbReference type="ChEBI" id="CHEBI:29108"/>
    </ligand>
</feature>
<dbReference type="InterPro" id="IPR036852">
    <property type="entry name" value="Peptidase_S8/S53_dom_sf"/>
</dbReference>
<dbReference type="KEGG" id="ela:UCREL1_7338"/>
<evidence type="ECO:0000256" key="4">
    <source>
        <dbReference type="ARBA" id="ARBA00012462"/>
    </source>
</evidence>
<keyword evidence="7 15" id="KW-0479">Metal-binding</keyword>
<evidence type="ECO:0000256" key="7">
    <source>
        <dbReference type="ARBA" id="ARBA00022723"/>
    </source>
</evidence>
<evidence type="ECO:0000256" key="3">
    <source>
        <dbReference type="ARBA" id="ARBA00004239"/>
    </source>
</evidence>
<evidence type="ECO:0000259" key="18">
    <source>
        <dbReference type="PROSITE" id="PS51695"/>
    </source>
</evidence>
<dbReference type="PROSITE" id="PS51695">
    <property type="entry name" value="SEDOLISIN"/>
    <property type="match status" value="1"/>
</dbReference>
<reference evidence="20" key="1">
    <citation type="journal article" date="2013" name="Genome Announc.">
        <title>Draft genome sequence of the grapevine dieback fungus Eutypa lata UCR-EL1.</title>
        <authorList>
            <person name="Blanco-Ulate B."/>
            <person name="Rolshausen P.E."/>
            <person name="Cantu D."/>
        </authorList>
    </citation>
    <scope>NUCLEOTIDE SEQUENCE [LARGE SCALE GENOMIC DNA]</scope>
    <source>
        <strain evidence="20">UCR-EL1</strain>
    </source>
</reference>
<dbReference type="AlphaFoldDB" id="M7T7B5"/>
<comment type="subcellular location">
    <subcellularLocation>
        <location evidence="3">Secreted</location>
        <location evidence="3">Extracellular space</location>
    </subcellularLocation>
</comment>
<organism evidence="19 20">
    <name type="scientific">Eutypa lata (strain UCR-EL1)</name>
    <name type="common">Grapevine dieback disease fungus</name>
    <name type="synonym">Eutypa armeniacae</name>
    <dbReference type="NCBI Taxonomy" id="1287681"/>
    <lineage>
        <taxon>Eukaryota</taxon>
        <taxon>Fungi</taxon>
        <taxon>Dikarya</taxon>
        <taxon>Ascomycota</taxon>
        <taxon>Pezizomycotina</taxon>
        <taxon>Sordariomycetes</taxon>
        <taxon>Xylariomycetidae</taxon>
        <taxon>Xylariales</taxon>
        <taxon>Diatrypaceae</taxon>
        <taxon>Eutypa</taxon>
    </lineage>
</organism>
<dbReference type="Pfam" id="PF00082">
    <property type="entry name" value="Peptidase_S8"/>
    <property type="match status" value="1"/>
</dbReference>
<keyword evidence="14" id="KW-0325">Glycoprotein</keyword>
<dbReference type="SMART" id="SM00944">
    <property type="entry name" value="Pro-kuma_activ"/>
    <property type="match status" value="1"/>
</dbReference>
<evidence type="ECO:0000256" key="12">
    <source>
        <dbReference type="ARBA" id="ARBA00023026"/>
    </source>
</evidence>
<feature type="compositionally biased region" description="Polar residues" evidence="16">
    <location>
        <begin position="383"/>
        <end position="398"/>
    </location>
</feature>
<evidence type="ECO:0000256" key="1">
    <source>
        <dbReference type="ARBA" id="ARBA00001910"/>
    </source>
</evidence>
<evidence type="ECO:0000256" key="16">
    <source>
        <dbReference type="SAM" id="MobiDB-lite"/>
    </source>
</evidence>
<evidence type="ECO:0000313" key="20">
    <source>
        <dbReference type="Proteomes" id="UP000012174"/>
    </source>
</evidence>
<dbReference type="SUPFAM" id="SSF52743">
    <property type="entry name" value="Subtilisin-like"/>
    <property type="match status" value="1"/>
</dbReference>
<gene>
    <name evidence="19" type="ORF">UCREL1_7338</name>
</gene>
<feature type="signal peptide" evidence="17">
    <location>
        <begin position="1"/>
        <end position="19"/>
    </location>
</feature>
<feature type="domain" description="Peptidase S53" evidence="18">
    <location>
        <begin position="215"/>
        <end position="596"/>
    </location>
</feature>
<dbReference type="FunFam" id="3.40.50.200:FF:000015">
    <property type="entry name" value="Tripeptidyl peptidase A"/>
    <property type="match status" value="1"/>
</dbReference>
<dbReference type="CDD" id="cd04056">
    <property type="entry name" value="Peptidases_S53"/>
    <property type="match status" value="1"/>
</dbReference>
<dbReference type="InterPro" id="IPR050819">
    <property type="entry name" value="Tripeptidyl-peptidase_I"/>
</dbReference>
<evidence type="ECO:0000256" key="2">
    <source>
        <dbReference type="ARBA" id="ARBA00002451"/>
    </source>
</evidence>
<dbReference type="EMBL" id="KB706803">
    <property type="protein sequence ID" value="EMR65696.1"/>
    <property type="molecule type" value="Genomic_DNA"/>
</dbReference>
<keyword evidence="6 15" id="KW-0645">Protease</keyword>
<name>M7T7B5_EUTLA</name>
<sequence>MKFLSFISAAIVLLRPVLASRQVVESLHGVPRGWVKTRDANPSQPIRLRIALEQPNLPLFEQKLYDVSTPQHPLYGKHLTREEVKDLMKPRVESTSVVLDWLKVSGIPEADIEDAGEWINFRTNVSTAGDLLGTDFGIYKYIGTDIERLRTLRYQVPSAVRPHITMIQPTTRFGQMRHQSSLILEVFDKEDIPAQLNYAGEIPGKELDVKTCNQAVTPECLRVLYKVGDTIADRGTGAILGIGGFLEQYAKHEALGRFFERFASYAIEQNFTTITIDGGLDDQEDIKHDDTEANLDIQYAAALGFDTDLRYYSTGGRGPLVPDLDQPDPEDVSNEPYLSLLTYMSDLPDDELPHTLSISYGEDEQSVPKSYAEKELHSHKETSSSGPGSACQTNDGNTTTRFLPTFPAACPYVTAVGGTERVEPESAASFSSGGFSDIFDRPLYQSQAVKTYLTNLGPDHFQGLYNPQGRGFPDIAAQAVRYSVTNVRGTLQLVGGTSAAAPTIAGLVSLLNSARLKAGMPALGFLNPWIYAPDLHGAFTDITTGGSKGCNGRDLFSGLPTPVVPGAGWNATEGWDPVTGLGTPLFDRLLELAAPGVKLPTVSESKVG</sequence>
<dbReference type="eggNOG" id="ENOG502QR6D">
    <property type="taxonomic scope" value="Eukaryota"/>
</dbReference>
<feature type="active site" description="Charge relay system" evidence="15">
    <location>
        <position position="292"/>
    </location>
</feature>
<dbReference type="OMA" id="VTITPDC"/>
<dbReference type="Pfam" id="PF09286">
    <property type="entry name" value="Pro-kuma_activ"/>
    <property type="match status" value="1"/>
</dbReference>
<keyword evidence="10 15" id="KW-0720">Serine protease</keyword>